<dbReference type="EMBL" id="KN817537">
    <property type="protein sequence ID" value="KJA24450.1"/>
    <property type="molecule type" value="Genomic_DNA"/>
</dbReference>
<sequence length="176" mass="19662">MKARSLRLLPGSGSPQIARCFPPPGMSLTLFYRSPRPPNSIAPRRNSSPRIRMGVCALHSAASCISLPLWTHTLKVPPDAHNECVALLPAYMRIYRPLSLRVCILISVCTLYTRRSAMASFFVCFVAFICVVLFVRDSVPEYSPAGKCIRYAERTVWGTDCCAVGLVRRHGLFVMW</sequence>
<evidence type="ECO:0000313" key="3">
    <source>
        <dbReference type="Proteomes" id="UP000054270"/>
    </source>
</evidence>
<dbReference type="Proteomes" id="UP000054270">
    <property type="component" value="Unassembled WGS sequence"/>
</dbReference>
<evidence type="ECO:0000313" key="2">
    <source>
        <dbReference type="EMBL" id="KJA24450.1"/>
    </source>
</evidence>
<proteinExistence type="predicted"/>
<evidence type="ECO:0000256" key="1">
    <source>
        <dbReference type="SAM" id="Phobius"/>
    </source>
</evidence>
<dbReference type="AlphaFoldDB" id="A0A0D2PYH1"/>
<feature type="transmembrane region" description="Helical" evidence="1">
    <location>
        <begin position="119"/>
        <end position="135"/>
    </location>
</feature>
<accession>A0A0D2PYH1</accession>
<name>A0A0D2PYH1_HYPSF</name>
<keyword evidence="1" id="KW-0472">Membrane</keyword>
<reference evidence="3" key="1">
    <citation type="submission" date="2014-04" db="EMBL/GenBank/DDBJ databases">
        <title>Evolutionary Origins and Diversification of the Mycorrhizal Mutualists.</title>
        <authorList>
            <consortium name="DOE Joint Genome Institute"/>
            <consortium name="Mycorrhizal Genomics Consortium"/>
            <person name="Kohler A."/>
            <person name="Kuo A."/>
            <person name="Nagy L.G."/>
            <person name="Floudas D."/>
            <person name="Copeland A."/>
            <person name="Barry K.W."/>
            <person name="Cichocki N."/>
            <person name="Veneault-Fourrey C."/>
            <person name="LaButti K."/>
            <person name="Lindquist E.A."/>
            <person name="Lipzen A."/>
            <person name="Lundell T."/>
            <person name="Morin E."/>
            <person name="Murat C."/>
            <person name="Riley R."/>
            <person name="Ohm R."/>
            <person name="Sun H."/>
            <person name="Tunlid A."/>
            <person name="Henrissat B."/>
            <person name="Grigoriev I.V."/>
            <person name="Hibbett D.S."/>
            <person name="Martin F."/>
        </authorList>
    </citation>
    <scope>NUCLEOTIDE SEQUENCE [LARGE SCALE GENOMIC DNA]</scope>
    <source>
        <strain evidence="3">FD-334 SS-4</strain>
    </source>
</reference>
<protein>
    <submittedName>
        <fullName evidence="2">Uncharacterized protein</fullName>
    </submittedName>
</protein>
<keyword evidence="1" id="KW-1133">Transmembrane helix</keyword>
<organism evidence="2 3">
    <name type="scientific">Hypholoma sublateritium (strain FD-334 SS-4)</name>
    <dbReference type="NCBI Taxonomy" id="945553"/>
    <lineage>
        <taxon>Eukaryota</taxon>
        <taxon>Fungi</taxon>
        <taxon>Dikarya</taxon>
        <taxon>Basidiomycota</taxon>
        <taxon>Agaricomycotina</taxon>
        <taxon>Agaricomycetes</taxon>
        <taxon>Agaricomycetidae</taxon>
        <taxon>Agaricales</taxon>
        <taxon>Agaricineae</taxon>
        <taxon>Strophariaceae</taxon>
        <taxon>Hypholoma</taxon>
    </lineage>
</organism>
<keyword evidence="1" id="KW-0812">Transmembrane</keyword>
<keyword evidence="3" id="KW-1185">Reference proteome</keyword>
<gene>
    <name evidence="2" type="ORF">HYPSUDRAFT_529331</name>
</gene>